<dbReference type="EMBL" id="JASVDS010000001">
    <property type="protein sequence ID" value="MDL5030316.1"/>
    <property type="molecule type" value="Genomic_DNA"/>
</dbReference>
<proteinExistence type="predicted"/>
<sequence>MIEKCVEKCLVKSWRALLLAGAALLASLSGGALASTATTAALRVDGQPIPRRLAEDLLLLARRERPDVALPDLLQRLALEWLLGEDARRRVGDERLFASRRVAFDPAAMVERQWQSMAWQRWPEALAQDWARWQQQARVTAPASATAWQRVLPRAAGARLLPAPQALAGPPGAAQVVLLRWCDTAACRTPAEVTLAQVWPSLNVQGRTQILGGDRDFARLQARRWLQDRFTRAWAAQPGRWEADGVQALQELLWARVRWQALLRWEGLDGDAHGAAAGAEADAASRLSIPALTEADLERYWREHPEEFRRLSHLQGWRARCADAACRDAVEPLLRQRAELAPLQALRVPGLSVRAVQWSDEEAPVATPESGDRALDDWSLALMAATPVGAPSPALRHPGVQAQGWEWVQVQRREERLQPLASETVRYGATQALMQQRRQAAWRERQERLLAGAQLQWAPDLAAPSLSPLLGLEAAGGGHTHD</sequence>
<dbReference type="Proteomes" id="UP001238603">
    <property type="component" value="Unassembled WGS sequence"/>
</dbReference>
<evidence type="ECO:0000313" key="2">
    <source>
        <dbReference type="EMBL" id="MDL5030316.1"/>
    </source>
</evidence>
<keyword evidence="1" id="KW-0732">Signal</keyword>
<keyword evidence="3" id="KW-1185">Reference proteome</keyword>
<reference evidence="2 3" key="1">
    <citation type="submission" date="2023-06" db="EMBL/GenBank/DDBJ databases">
        <title>Pelomonas sp. APW6 16S ribosomal RNA gene genome sequencing and assembly.</title>
        <authorList>
            <person name="Woo H."/>
        </authorList>
    </citation>
    <scope>NUCLEOTIDE SEQUENCE [LARGE SCALE GENOMIC DNA]</scope>
    <source>
        <strain evidence="2 3">APW6</strain>
    </source>
</reference>
<evidence type="ECO:0000256" key="1">
    <source>
        <dbReference type="SAM" id="SignalP"/>
    </source>
</evidence>
<protein>
    <recommendedName>
        <fullName evidence="4">Peptidylprolyl isomerase</fullName>
    </recommendedName>
</protein>
<feature type="signal peptide" evidence="1">
    <location>
        <begin position="1"/>
        <end position="34"/>
    </location>
</feature>
<comment type="caution">
    <text evidence="2">The sequence shown here is derived from an EMBL/GenBank/DDBJ whole genome shotgun (WGS) entry which is preliminary data.</text>
</comment>
<dbReference type="RefSeq" id="WP_285980456.1">
    <property type="nucleotide sequence ID" value="NZ_JASVDS010000001.1"/>
</dbReference>
<feature type="chain" id="PRO_5045565461" description="Peptidylprolyl isomerase" evidence="1">
    <location>
        <begin position="35"/>
        <end position="482"/>
    </location>
</feature>
<organism evidence="2 3">
    <name type="scientific">Roseateles subflavus</name>
    <dbReference type="NCBI Taxonomy" id="3053353"/>
    <lineage>
        <taxon>Bacteria</taxon>
        <taxon>Pseudomonadati</taxon>
        <taxon>Pseudomonadota</taxon>
        <taxon>Betaproteobacteria</taxon>
        <taxon>Burkholderiales</taxon>
        <taxon>Sphaerotilaceae</taxon>
        <taxon>Roseateles</taxon>
    </lineage>
</organism>
<gene>
    <name evidence="2" type="ORF">QRD43_00245</name>
</gene>
<evidence type="ECO:0000313" key="3">
    <source>
        <dbReference type="Proteomes" id="UP001238603"/>
    </source>
</evidence>
<evidence type="ECO:0008006" key="4">
    <source>
        <dbReference type="Google" id="ProtNLM"/>
    </source>
</evidence>
<accession>A0ABT7LBT7</accession>
<name>A0ABT7LBT7_9BURK</name>